<gene>
    <name evidence="1" type="ORF">DSO57_1032177</name>
</gene>
<organism evidence="1 2">
    <name type="scientific">Entomophthora muscae</name>
    <dbReference type="NCBI Taxonomy" id="34485"/>
    <lineage>
        <taxon>Eukaryota</taxon>
        <taxon>Fungi</taxon>
        <taxon>Fungi incertae sedis</taxon>
        <taxon>Zoopagomycota</taxon>
        <taxon>Entomophthoromycotina</taxon>
        <taxon>Entomophthoromycetes</taxon>
        <taxon>Entomophthorales</taxon>
        <taxon>Entomophthoraceae</taxon>
        <taxon>Entomophthora</taxon>
    </lineage>
</organism>
<keyword evidence="2" id="KW-1185">Reference proteome</keyword>
<proteinExistence type="predicted"/>
<evidence type="ECO:0000313" key="2">
    <source>
        <dbReference type="Proteomes" id="UP001165960"/>
    </source>
</evidence>
<accession>A0ACC2U9H3</accession>
<sequence length="120" mass="13299">MPRIHDAGCSHDTGSKLAADSIIKSRPDSPNRNSPLNPISPMRVKVIPHPSLLKVEAVIAALLLKARPNYLSLQKRFDPSQLNCQGIAPIVTSRLPAQCRETRKTLQLSGTFWQLHPNLF</sequence>
<evidence type="ECO:0000313" key="1">
    <source>
        <dbReference type="EMBL" id="KAJ9083694.1"/>
    </source>
</evidence>
<protein>
    <submittedName>
        <fullName evidence="1">Uncharacterized protein</fullName>
    </submittedName>
</protein>
<comment type="caution">
    <text evidence="1">The sequence shown here is derived from an EMBL/GenBank/DDBJ whole genome shotgun (WGS) entry which is preliminary data.</text>
</comment>
<dbReference type="Proteomes" id="UP001165960">
    <property type="component" value="Unassembled WGS sequence"/>
</dbReference>
<dbReference type="EMBL" id="QTSX02000949">
    <property type="protein sequence ID" value="KAJ9083694.1"/>
    <property type="molecule type" value="Genomic_DNA"/>
</dbReference>
<name>A0ACC2U9H3_9FUNG</name>
<reference evidence="1" key="1">
    <citation type="submission" date="2022-04" db="EMBL/GenBank/DDBJ databases">
        <title>Genome of the entomopathogenic fungus Entomophthora muscae.</title>
        <authorList>
            <person name="Elya C."/>
            <person name="Lovett B.R."/>
            <person name="Lee E."/>
            <person name="Macias A.M."/>
            <person name="Hajek A.E."/>
            <person name="De Bivort B.L."/>
            <person name="Kasson M.T."/>
            <person name="De Fine Licht H.H."/>
            <person name="Stajich J.E."/>
        </authorList>
    </citation>
    <scope>NUCLEOTIDE SEQUENCE</scope>
    <source>
        <strain evidence="1">Berkeley</strain>
    </source>
</reference>